<dbReference type="NCBIfam" id="TIGR01484">
    <property type="entry name" value="HAD-SF-IIB"/>
    <property type="match status" value="1"/>
</dbReference>
<evidence type="ECO:0000256" key="1">
    <source>
        <dbReference type="ARBA" id="ARBA00004496"/>
    </source>
</evidence>
<name>A0A6F9DNF3_9ASCI</name>
<evidence type="ECO:0000256" key="10">
    <source>
        <dbReference type="PIRSR" id="PIRSR605002-1"/>
    </source>
</evidence>
<comment type="subunit">
    <text evidence="4 13">Homodimer.</text>
</comment>
<feature type="binding site" evidence="12">
    <location>
        <position position="225"/>
    </location>
    <ligand>
        <name>Mg(2+)</name>
        <dbReference type="ChEBI" id="CHEBI:18420"/>
        <label>1</label>
    </ligand>
</feature>
<dbReference type="SFLD" id="SFLDG01140">
    <property type="entry name" value="C2.B:_Phosphomannomutase_and_P"/>
    <property type="match status" value="1"/>
</dbReference>
<dbReference type="GO" id="GO:0006487">
    <property type="term" value="P:protein N-linked glycosylation"/>
    <property type="evidence" value="ECO:0007669"/>
    <property type="project" value="TreeGrafter"/>
</dbReference>
<dbReference type="PANTHER" id="PTHR10466:SF0">
    <property type="entry name" value="PHOSPHOMANNOMUTASE"/>
    <property type="match status" value="1"/>
</dbReference>
<evidence type="ECO:0000256" key="12">
    <source>
        <dbReference type="PIRSR" id="PIRSR605002-3"/>
    </source>
</evidence>
<feature type="binding site" evidence="11">
    <location>
        <position position="138"/>
    </location>
    <ligand>
        <name>alpha-D-mannose 1-phosphate</name>
        <dbReference type="ChEBI" id="CHEBI:58409"/>
    </ligand>
</feature>
<dbReference type="EMBL" id="LR789105">
    <property type="protein sequence ID" value="CAB3264967.1"/>
    <property type="molecule type" value="mRNA"/>
</dbReference>
<comment type="cofactor">
    <cofactor evidence="12">
        <name>Mg(2+)</name>
        <dbReference type="ChEBI" id="CHEBI:18420"/>
    </cofactor>
</comment>
<dbReference type="InterPro" id="IPR036412">
    <property type="entry name" value="HAD-like_sf"/>
</dbReference>
<keyword evidence="9 13" id="KW-0413">Isomerase</keyword>
<dbReference type="GO" id="GO:0006013">
    <property type="term" value="P:mannose metabolic process"/>
    <property type="evidence" value="ECO:0007669"/>
    <property type="project" value="TreeGrafter"/>
</dbReference>
<dbReference type="SFLD" id="SFLDS00003">
    <property type="entry name" value="Haloacid_Dehalogenase"/>
    <property type="match status" value="1"/>
</dbReference>
<evidence type="ECO:0000256" key="3">
    <source>
        <dbReference type="ARBA" id="ARBA00009736"/>
    </source>
</evidence>
<dbReference type="InterPro" id="IPR023214">
    <property type="entry name" value="HAD_sf"/>
</dbReference>
<dbReference type="PANTHER" id="PTHR10466">
    <property type="entry name" value="PHOSPHOMANNOMUTASE"/>
    <property type="match status" value="1"/>
</dbReference>
<evidence type="ECO:0000256" key="5">
    <source>
        <dbReference type="ARBA" id="ARBA00012730"/>
    </source>
</evidence>
<comment type="pathway">
    <text evidence="2 13">Nucleotide-sugar biosynthesis; GDP-alpha-D-mannose biosynthesis; alpha-D-mannose 1-phosphate from D-fructose 6-phosphate: step 2/2.</text>
</comment>
<evidence type="ECO:0000256" key="13">
    <source>
        <dbReference type="RuleBase" id="RU361118"/>
    </source>
</evidence>
<evidence type="ECO:0000256" key="9">
    <source>
        <dbReference type="ARBA" id="ARBA00023235"/>
    </source>
</evidence>
<accession>A0A6F9DNF3</accession>
<evidence type="ECO:0000313" key="14">
    <source>
        <dbReference type="EMBL" id="CAB3264967.1"/>
    </source>
</evidence>
<dbReference type="GO" id="GO:0009298">
    <property type="term" value="P:GDP-mannose biosynthetic process"/>
    <property type="evidence" value="ECO:0007669"/>
    <property type="project" value="UniProtKB-UniPathway"/>
</dbReference>
<keyword evidence="7 12" id="KW-0479">Metal-binding</keyword>
<keyword evidence="8 12" id="KW-0460">Magnesium</keyword>
<organism evidence="14">
    <name type="scientific">Phallusia mammillata</name>
    <dbReference type="NCBI Taxonomy" id="59560"/>
    <lineage>
        <taxon>Eukaryota</taxon>
        <taxon>Metazoa</taxon>
        <taxon>Chordata</taxon>
        <taxon>Tunicata</taxon>
        <taxon>Ascidiacea</taxon>
        <taxon>Phlebobranchia</taxon>
        <taxon>Ascidiidae</taxon>
        <taxon>Phallusia</taxon>
    </lineage>
</organism>
<feature type="active site" description="Proton donor/acceptor" evidence="10">
    <location>
        <position position="15"/>
    </location>
</feature>
<dbReference type="InterPro" id="IPR043169">
    <property type="entry name" value="PMM_cap"/>
</dbReference>
<feature type="binding site" evidence="11">
    <location>
        <position position="145"/>
    </location>
    <ligand>
        <name>alpha-D-mannose 1-phosphate</name>
        <dbReference type="ChEBI" id="CHEBI:58409"/>
    </ligand>
</feature>
<dbReference type="AlphaFoldDB" id="A0A6F9DNF3"/>
<evidence type="ECO:0000256" key="11">
    <source>
        <dbReference type="PIRSR" id="PIRSR605002-2"/>
    </source>
</evidence>
<dbReference type="GO" id="GO:0046872">
    <property type="term" value="F:metal ion binding"/>
    <property type="evidence" value="ECO:0007669"/>
    <property type="project" value="UniProtKB-KW"/>
</dbReference>
<dbReference type="InterPro" id="IPR005002">
    <property type="entry name" value="PMM"/>
</dbReference>
<comment type="subcellular location">
    <subcellularLocation>
        <location evidence="1 13">Cytoplasm</location>
    </subcellularLocation>
</comment>
<dbReference type="Pfam" id="PF03332">
    <property type="entry name" value="PMM"/>
    <property type="match status" value="1"/>
</dbReference>
<gene>
    <name evidence="14" type="primary">Pmm2-002</name>
</gene>
<proteinExistence type="evidence at transcript level"/>
<feature type="binding site" evidence="11">
    <location>
        <position position="183"/>
    </location>
    <ligand>
        <name>alpha-D-mannose 1-phosphate</name>
        <dbReference type="ChEBI" id="CHEBI:58409"/>
    </ligand>
</feature>
<comment type="function">
    <text evidence="13">Involved in the synthesis of the GDP-mannose and dolichol-phosphate-mannose required for a number of critical mannosyl transfer reactions.</text>
</comment>
<evidence type="ECO:0000256" key="6">
    <source>
        <dbReference type="ARBA" id="ARBA00022490"/>
    </source>
</evidence>
<sequence>MPSKNTSTLCLFDVDGTLTLPRQKITSEMDKFMTDLQQKVVCGIVGGSDLKKIVEQLGCTTEELVQSYEYVFSENGLVAYKNGKLIGEESIQNHLGDELLQRLINFCLEYMSKLTLPRKRGTFIEFRKGMLNVCPVGRSCSQQEREEFHEYDKKHNIRTNFVNALKKEFSDQNLTFSIGGQISIDVFPRGWDKRFCLGHIGKNEYKEIHFFGDKTSPGGNDYEIFTADRTIGHTVVSPEDTRHQVSELF</sequence>
<dbReference type="SFLD" id="SFLDG01143">
    <property type="entry name" value="C2.B.3:_Phosphomannomutase_Lik"/>
    <property type="match status" value="1"/>
</dbReference>
<feature type="binding site" evidence="11">
    <location>
        <position position="22"/>
    </location>
    <ligand>
        <name>alpha-D-mannose 1-phosphate</name>
        <dbReference type="ChEBI" id="CHEBI:58409"/>
    </ligand>
</feature>
<feature type="binding site" evidence="12">
    <location>
        <position position="15"/>
    </location>
    <ligand>
        <name>Mg(2+)</name>
        <dbReference type="ChEBI" id="CHEBI:18420"/>
        <label>1</label>
    </ligand>
</feature>
<feature type="binding site" evidence="12">
    <location>
        <position position="13"/>
    </location>
    <ligand>
        <name>Mg(2+)</name>
        <dbReference type="ChEBI" id="CHEBI:18420"/>
        <label>1</label>
    </ligand>
</feature>
<dbReference type="Gene3D" id="3.40.50.1000">
    <property type="entry name" value="HAD superfamily/HAD-like"/>
    <property type="match status" value="1"/>
</dbReference>
<evidence type="ECO:0000256" key="4">
    <source>
        <dbReference type="ARBA" id="ARBA00011738"/>
    </source>
</evidence>
<dbReference type="FunFam" id="3.30.1240.20:FF:000001">
    <property type="entry name" value="Phosphomannomutase"/>
    <property type="match status" value="1"/>
</dbReference>
<dbReference type="SFLD" id="SFLDF00445">
    <property type="entry name" value="alpha-phosphomannomutase"/>
    <property type="match status" value="1"/>
</dbReference>
<evidence type="ECO:0000256" key="8">
    <source>
        <dbReference type="ARBA" id="ARBA00022842"/>
    </source>
</evidence>
<evidence type="ECO:0000256" key="2">
    <source>
        <dbReference type="ARBA" id="ARBA00004699"/>
    </source>
</evidence>
<dbReference type="Gene3D" id="3.30.1240.20">
    <property type="match status" value="1"/>
</dbReference>
<dbReference type="EC" id="5.4.2.8" evidence="5 13"/>
<dbReference type="SUPFAM" id="SSF56784">
    <property type="entry name" value="HAD-like"/>
    <property type="match status" value="1"/>
</dbReference>
<comment type="similarity">
    <text evidence="3 13">Belongs to the eukaryotic PMM family.</text>
</comment>
<dbReference type="CDD" id="cd02585">
    <property type="entry name" value="HAD_PMM"/>
    <property type="match status" value="1"/>
</dbReference>
<evidence type="ECO:0000256" key="7">
    <source>
        <dbReference type="ARBA" id="ARBA00022723"/>
    </source>
</evidence>
<reference evidence="14" key="1">
    <citation type="submission" date="2020-04" db="EMBL/GenBank/DDBJ databases">
        <authorList>
            <person name="Neveu A P."/>
        </authorList>
    </citation>
    <scope>NUCLEOTIDE SEQUENCE</scope>
    <source>
        <tissue evidence="14">Whole embryo</tissue>
    </source>
</reference>
<dbReference type="InterPro" id="IPR006379">
    <property type="entry name" value="HAD-SF_hydro_IIB"/>
</dbReference>
<feature type="active site" description="Nucleophile" evidence="10">
    <location>
        <position position="13"/>
    </location>
</feature>
<feature type="binding site" evidence="12">
    <location>
        <position position="213"/>
    </location>
    <ligand>
        <name>Mg(2+)</name>
        <dbReference type="ChEBI" id="CHEBI:18420"/>
        <label>1</label>
    </ligand>
</feature>
<comment type="catalytic activity">
    <reaction evidence="13">
        <text>alpha-D-mannose 1-phosphate = D-mannose 6-phosphate</text>
        <dbReference type="Rhea" id="RHEA:11140"/>
        <dbReference type="ChEBI" id="CHEBI:58409"/>
        <dbReference type="ChEBI" id="CHEBI:58735"/>
        <dbReference type="EC" id="5.4.2.8"/>
    </reaction>
</comment>
<feature type="binding site" evidence="11">
    <location>
        <position position="127"/>
    </location>
    <ligand>
        <name>alpha-D-mannose 1-phosphate</name>
        <dbReference type="ChEBI" id="CHEBI:58409"/>
    </ligand>
</feature>
<keyword evidence="6 13" id="KW-0963">Cytoplasm</keyword>
<feature type="binding site" evidence="12">
    <location>
        <position position="230"/>
    </location>
    <ligand>
        <name>Mg(2+)</name>
        <dbReference type="ChEBI" id="CHEBI:18420"/>
        <label>2</label>
    </ligand>
</feature>
<dbReference type="UniPathway" id="UPA00126">
    <property type="reaction ID" value="UER00424"/>
</dbReference>
<protein>
    <recommendedName>
        <fullName evidence="5 13">Phosphomannomutase</fullName>
        <ecNumber evidence="5 13">5.4.2.8</ecNumber>
    </recommendedName>
</protein>
<dbReference type="GO" id="GO:0005829">
    <property type="term" value="C:cytosol"/>
    <property type="evidence" value="ECO:0007669"/>
    <property type="project" value="TreeGrafter"/>
</dbReference>
<feature type="binding site" evidence="11">
    <location>
        <position position="185"/>
    </location>
    <ligand>
        <name>alpha-D-mannose 1-phosphate</name>
        <dbReference type="ChEBI" id="CHEBI:58409"/>
    </ligand>
</feature>
<dbReference type="GO" id="GO:0004615">
    <property type="term" value="F:phosphomannomutase activity"/>
    <property type="evidence" value="ECO:0007669"/>
    <property type="project" value="UniProtKB-EC"/>
</dbReference>